<proteinExistence type="predicted"/>
<dbReference type="PANTHER" id="PTHR37422">
    <property type="entry name" value="TEICHURONIC ACID BIOSYNTHESIS PROTEIN TUAE"/>
    <property type="match status" value="1"/>
</dbReference>
<dbReference type="RefSeq" id="WP_380019517.1">
    <property type="nucleotide sequence ID" value="NZ_JBHSHD010000005.1"/>
</dbReference>
<gene>
    <name evidence="8" type="ORF">ACFO6Q_05280</name>
</gene>
<organism evidence="8 9">
    <name type="scientific">Dokdonella ginsengisoli</name>
    <dbReference type="NCBI Taxonomy" id="363846"/>
    <lineage>
        <taxon>Bacteria</taxon>
        <taxon>Pseudomonadati</taxon>
        <taxon>Pseudomonadota</taxon>
        <taxon>Gammaproteobacteria</taxon>
        <taxon>Lysobacterales</taxon>
        <taxon>Rhodanobacteraceae</taxon>
        <taxon>Dokdonella</taxon>
    </lineage>
</organism>
<reference evidence="9" key="1">
    <citation type="journal article" date="2019" name="Int. J. Syst. Evol. Microbiol.">
        <title>The Global Catalogue of Microorganisms (GCM) 10K type strain sequencing project: providing services to taxonomists for standard genome sequencing and annotation.</title>
        <authorList>
            <consortium name="The Broad Institute Genomics Platform"/>
            <consortium name="The Broad Institute Genome Sequencing Center for Infectious Disease"/>
            <person name="Wu L."/>
            <person name="Ma J."/>
        </authorList>
    </citation>
    <scope>NUCLEOTIDE SEQUENCE [LARGE SCALE GENOMIC DNA]</scope>
    <source>
        <strain evidence="9">CCUG 30340</strain>
    </source>
</reference>
<evidence type="ECO:0000256" key="2">
    <source>
        <dbReference type="ARBA" id="ARBA00022692"/>
    </source>
</evidence>
<keyword evidence="3 6" id="KW-1133">Transmembrane helix</keyword>
<feature type="region of interest" description="Disordered" evidence="5">
    <location>
        <begin position="406"/>
        <end position="444"/>
    </location>
</feature>
<comment type="subcellular location">
    <subcellularLocation>
        <location evidence="1">Membrane</location>
        <topology evidence="1">Multi-pass membrane protein</topology>
    </subcellularLocation>
</comment>
<dbReference type="GO" id="GO:0051213">
    <property type="term" value="F:dioxygenase activity"/>
    <property type="evidence" value="ECO:0007669"/>
    <property type="project" value="UniProtKB-KW"/>
</dbReference>
<keyword evidence="8" id="KW-0560">Oxidoreductase</keyword>
<evidence type="ECO:0000313" key="8">
    <source>
        <dbReference type="EMBL" id="MFC4819722.1"/>
    </source>
</evidence>
<dbReference type="Proteomes" id="UP001595886">
    <property type="component" value="Unassembled WGS sequence"/>
</dbReference>
<keyword evidence="8" id="KW-0436">Ligase</keyword>
<evidence type="ECO:0000259" key="7">
    <source>
        <dbReference type="Pfam" id="PF04932"/>
    </source>
</evidence>
<dbReference type="InterPro" id="IPR007016">
    <property type="entry name" value="O-antigen_ligase-rel_domated"/>
</dbReference>
<keyword evidence="9" id="KW-1185">Reference proteome</keyword>
<feature type="transmembrane region" description="Helical" evidence="6">
    <location>
        <begin position="188"/>
        <end position="207"/>
    </location>
</feature>
<evidence type="ECO:0000256" key="6">
    <source>
        <dbReference type="SAM" id="Phobius"/>
    </source>
</evidence>
<feature type="transmembrane region" description="Helical" evidence="6">
    <location>
        <begin position="56"/>
        <end position="76"/>
    </location>
</feature>
<keyword evidence="2 6" id="KW-0812">Transmembrane</keyword>
<evidence type="ECO:0000256" key="3">
    <source>
        <dbReference type="ARBA" id="ARBA00022989"/>
    </source>
</evidence>
<evidence type="ECO:0000256" key="4">
    <source>
        <dbReference type="ARBA" id="ARBA00023136"/>
    </source>
</evidence>
<dbReference type="PANTHER" id="PTHR37422:SF13">
    <property type="entry name" value="LIPOPOLYSACCHARIDE BIOSYNTHESIS PROTEIN PA4999-RELATED"/>
    <property type="match status" value="1"/>
</dbReference>
<feature type="transmembrane region" description="Helical" evidence="6">
    <location>
        <begin position="315"/>
        <end position="338"/>
    </location>
</feature>
<comment type="caution">
    <text evidence="8">The sequence shown here is derived from an EMBL/GenBank/DDBJ whole genome shotgun (WGS) entry which is preliminary data.</text>
</comment>
<feature type="transmembrane region" description="Helical" evidence="6">
    <location>
        <begin position="116"/>
        <end position="133"/>
    </location>
</feature>
<evidence type="ECO:0000256" key="1">
    <source>
        <dbReference type="ARBA" id="ARBA00004141"/>
    </source>
</evidence>
<evidence type="ECO:0000313" key="9">
    <source>
        <dbReference type="Proteomes" id="UP001595886"/>
    </source>
</evidence>
<accession>A0ABV9QRS4</accession>
<feature type="transmembrane region" description="Helical" evidence="6">
    <location>
        <begin position="358"/>
        <end position="376"/>
    </location>
</feature>
<feature type="transmembrane region" description="Helical" evidence="6">
    <location>
        <begin position="88"/>
        <end position="104"/>
    </location>
</feature>
<dbReference type="Pfam" id="PF04932">
    <property type="entry name" value="Wzy_C"/>
    <property type="match status" value="1"/>
</dbReference>
<keyword evidence="8" id="KW-0223">Dioxygenase</keyword>
<keyword evidence="4 6" id="KW-0472">Membrane</keyword>
<protein>
    <submittedName>
        <fullName evidence="8">O-antigen ligase family protein</fullName>
    </submittedName>
</protein>
<feature type="domain" description="O-antigen ligase-related" evidence="7">
    <location>
        <begin position="196"/>
        <end position="332"/>
    </location>
</feature>
<dbReference type="GO" id="GO:0016874">
    <property type="term" value="F:ligase activity"/>
    <property type="evidence" value="ECO:0007669"/>
    <property type="project" value="UniProtKB-KW"/>
</dbReference>
<feature type="transmembrane region" description="Helical" evidence="6">
    <location>
        <begin position="164"/>
        <end position="181"/>
    </location>
</feature>
<evidence type="ECO:0000256" key="5">
    <source>
        <dbReference type="SAM" id="MobiDB-lite"/>
    </source>
</evidence>
<name>A0ABV9QRS4_9GAMM</name>
<feature type="transmembrane region" description="Helical" evidence="6">
    <location>
        <begin position="213"/>
        <end position="239"/>
    </location>
</feature>
<dbReference type="EMBL" id="JBHSHD010000005">
    <property type="protein sequence ID" value="MFC4819722.1"/>
    <property type="molecule type" value="Genomic_DNA"/>
</dbReference>
<sequence>MLRALLLFQILYTVYQGHYSFETGIPGVNLPNMLFAVTLVAILARSEKDALQGEPALLKSAIVVFFAALLQAFVLAQMAAPGDFMLDVNYLRNALVSPLLYFMYLRCRQDLATTRLLIIAVLAVAALAGLQAVRQGLDYGIGTYNETHRASGPFGPDYRDANRAGIYYAMFLPMFVGLALFMRKQRLWRLAAIAGIGLLAMAVLVTYSRQSYFIAIAGAALLLLRRNIVLAVVLGAALVSMSGLLPESVNQRVAETKQRDTHGAEVLDESTTSRWEIWSGAIAMWSEHPLGVGLNRFKTQIGNYSSHKGYDAHNFYVLTLAEMGVQGLAALLFVFYALFRLTGFLRRNVPDDDPEARALAVGFTVTTISAALGNLYGSPFLENNVFGTYWILCGLLERYMRLKQESRPTVTQATDEDPRESMLERFPLLARSQPGLRGRRGGEP</sequence>
<feature type="transmembrane region" description="Helical" evidence="6">
    <location>
        <begin position="26"/>
        <end position="44"/>
    </location>
</feature>
<dbReference type="InterPro" id="IPR051533">
    <property type="entry name" value="WaaL-like"/>
</dbReference>